<dbReference type="PANTHER" id="PTHR35601:SF1">
    <property type="entry name" value="TOXIN RELE"/>
    <property type="match status" value="1"/>
</dbReference>
<dbReference type="PANTHER" id="PTHR35601">
    <property type="entry name" value="TOXIN RELE"/>
    <property type="match status" value="1"/>
</dbReference>
<dbReference type="EMBL" id="NRSD01000038">
    <property type="protein sequence ID" value="MBK1646814.1"/>
    <property type="molecule type" value="Genomic_DNA"/>
</dbReference>
<dbReference type="AlphaFoldDB" id="A0A9X0WLB3"/>
<name>A0A9X0WLB3_9GAMM</name>
<gene>
    <name evidence="3" type="ORF">CKO25_19665</name>
</gene>
<protein>
    <recommendedName>
        <fullName evidence="5">Type II toxin-antitoxin system RelE/ParE family toxin</fullName>
    </recommendedName>
</protein>
<evidence type="ECO:0008006" key="5">
    <source>
        <dbReference type="Google" id="ProtNLM"/>
    </source>
</evidence>
<dbReference type="Gene3D" id="3.30.2310.20">
    <property type="entry name" value="RelE-like"/>
    <property type="match status" value="1"/>
</dbReference>
<dbReference type="InterPro" id="IPR035093">
    <property type="entry name" value="RelE/ParE_toxin_dom_sf"/>
</dbReference>
<evidence type="ECO:0000313" key="4">
    <source>
        <dbReference type="Proteomes" id="UP001138802"/>
    </source>
</evidence>
<accession>A0A9X0WLB3</accession>
<reference evidence="3 4" key="1">
    <citation type="journal article" date="2020" name="Microorganisms">
        <title>Osmotic Adaptation and Compatible Solute Biosynthesis of Phototrophic Bacteria as Revealed from Genome Analyses.</title>
        <authorList>
            <person name="Imhoff J.F."/>
            <person name="Rahn T."/>
            <person name="Kunzel S."/>
            <person name="Keller A."/>
            <person name="Neulinger S.C."/>
        </authorList>
    </citation>
    <scope>NUCLEOTIDE SEQUENCE [LARGE SCALE GENOMIC DNA]</scope>
    <source>
        <strain evidence="3 4">DSM 21303</strain>
    </source>
</reference>
<evidence type="ECO:0000313" key="3">
    <source>
        <dbReference type="EMBL" id="MBK1646814.1"/>
    </source>
</evidence>
<sequence length="91" mass="10923">MPWTVSLKPRAQRQLAKLDRPVQKRLLDFMDRLTGRDDPRELGRMLQGHHQLCKFRVGDYRIIAQIQDETLLVVVVKLGHRREVYREFDRL</sequence>
<dbReference type="RefSeq" id="WP_200389640.1">
    <property type="nucleotide sequence ID" value="NZ_NRSD01000038.1"/>
</dbReference>
<evidence type="ECO:0000256" key="2">
    <source>
        <dbReference type="ARBA" id="ARBA00022649"/>
    </source>
</evidence>
<keyword evidence="2" id="KW-1277">Toxin-antitoxin system</keyword>
<dbReference type="InterPro" id="IPR007712">
    <property type="entry name" value="RelE/ParE_toxin"/>
</dbReference>
<proteinExistence type="inferred from homology"/>
<organism evidence="3 4">
    <name type="scientific">Thiocapsa imhoffii</name>
    <dbReference type="NCBI Taxonomy" id="382777"/>
    <lineage>
        <taxon>Bacteria</taxon>
        <taxon>Pseudomonadati</taxon>
        <taxon>Pseudomonadota</taxon>
        <taxon>Gammaproteobacteria</taxon>
        <taxon>Chromatiales</taxon>
        <taxon>Chromatiaceae</taxon>
        <taxon>Thiocapsa</taxon>
    </lineage>
</organism>
<keyword evidence="4" id="KW-1185">Reference proteome</keyword>
<dbReference type="SUPFAM" id="SSF143011">
    <property type="entry name" value="RelE-like"/>
    <property type="match status" value="1"/>
</dbReference>
<dbReference type="Pfam" id="PF05016">
    <property type="entry name" value="ParE_toxin"/>
    <property type="match status" value="1"/>
</dbReference>
<comment type="caution">
    <text evidence="3">The sequence shown here is derived from an EMBL/GenBank/DDBJ whole genome shotgun (WGS) entry which is preliminary data.</text>
</comment>
<evidence type="ECO:0000256" key="1">
    <source>
        <dbReference type="ARBA" id="ARBA00006226"/>
    </source>
</evidence>
<comment type="similarity">
    <text evidence="1">Belongs to the RelE toxin family.</text>
</comment>
<dbReference type="Proteomes" id="UP001138802">
    <property type="component" value="Unassembled WGS sequence"/>
</dbReference>